<evidence type="ECO:0000256" key="5">
    <source>
        <dbReference type="ARBA" id="ARBA00019973"/>
    </source>
</evidence>
<dbReference type="Proteomes" id="UP001357485">
    <property type="component" value="Unassembled WGS sequence"/>
</dbReference>
<comment type="function">
    <text evidence="1">Component of the EKC/KEOPS complex that is required for the formation of a threonylcarbamoyl group on adenosine at position 37 (t(6)A37) in tRNAs that read codons beginning with adenine. The complex is probably involved in the transfer of the threonylcarbamoyl moiety of threonylcarbamoyl-AMP (TC-AMP) to the N6 group of A37. BUD32 has ATPase activity in the context of the EKC/KEOPS complex and likely plays a supporting role to the catalytic subunit KAE1. The EKC/KEOPS complex also promotes both telomere uncapping and telomere elongation. The complex is required for efficient recruitment of transcriptional coactivators.</text>
</comment>
<evidence type="ECO:0000256" key="3">
    <source>
        <dbReference type="ARBA" id="ARBA00012513"/>
    </source>
</evidence>
<evidence type="ECO:0000256" key="6">
    <source>
        <dbReference type="ARBA" id="ARBA00030980"/>
    </source>
</evidence>
<comment type="catalytic activity">
    <reaction evidence="8">
        <text>L-threonyl-[protein] + ATP = O-phospho-L-threonyl-[protein] + ADP + H(+)</text>
        <dbReference type="Rhea" id="RHEA:46608"/>
        <dbReference type="Rhea" id="RHEA-COMP:11060"/>
        <dbReference type="Rhea" id="RHEA-COMP:11605"/>
        <dbReference type="ChEBI" id="CHEBI:15378"/>
        <dbReference type="ChEBI" id="CHEBI:30013"/>
        <dbReference type="ChEBI" id="CHEBI:30616"/>
        <dbReference type="ChEBI" id="CHEBI:61977"/>
        <dbReference type="ChEBI" id="CHEBI:456216"/>
        <dbReference type="EC" id="2.7.11.1"/>
    </reaction>
</comment>
<name>A0ABR0LR79_9PEZI</name>
<evidence type="ECO:0000313" key="11">
    <source>
        <dbReference type="EMBL" id="KAK5202155.1"/>
    </source>
</evidence>
<comment type="catalytic activity">
    <reaction evidence="9">
        <text>L-seryl-[protein] + ATP = O-phospho-L-seryl-[protein] + ADP + H(+)</text>
        <dbReference type="Rhea" id="RHEA:17989"/>
        <dbReference type="Rhea" id="RHEA-COMP:9863"/>
        <dbReference type="Rhea" id="RHEA-COMP:11604"/>
        <dbReference type="ChEBI" id="CHEBI:15378"/>
        <dbReference type="ChEBI" id="CHEBI:29999"/>
        <dbReference type="ChEBI" id="CHEBI:30616"/>
        <dbReference type="ChEBI" id="CHEBI:83421"/>
        <dbReference type="ChEBI" id="CHEBI:456216"/>
        <dbReference type="EC" id="2.7.11.1"/>
    </reaction>
</comment>
<dbReference type="SUPFAM" id="SSF56112">
    <property type="entry name" value="Protein kinase-like (PK-like)"/>
    <property type="match status" value="1"/>
</dbReference>
<dbReference type="EMBL" id="JAVRRA010016416">
    <property type="protein sequence ID" value="KAK5202155.1"/>
    <property type="molecule type" value="Genomic_DNA"/>
</dbReference>
<evidence type="ECO:0000256" key="7">
    <source>
        <dbReference type="ARBA" id="ARBA00033194"/>
    </source>
</evidence>
<comment type="caution">
    <text evidence="11">The sequence shown here is derived from an EMBL/GenBank/DDBJ whole genome shotgun (WGS) entry which is preliminary data.</text>
</comment>
<protein>
    <recommendedName>
        <fullName evidence="5">EKC/KEOPS complex subunit BUD32</fullName>
        <ecNumber evidence="3">2.7.11.1</ecNumber>
    </recommendedName>
    <alternativeName>
        <fullName evidence="6 7">Atypical Serine/threonine protein kinase BUD32</fullName>
    </alternativeName>
    <alternativeName>
        <fullName evidence="4">EKC/KEOPS complex subunit bud32</fullName>
    </alternativeName>
</protein>
<dbReference type="CDD" id="cd00180">
    <property type="entry name" value="PKc"/>
    <property type="match status" value="1"/>
</dbReference>
<evidence type="ECO:0000256" key="1">
    <source>
        <dbReference type="ARBA" id="ARBA00003747"/>
    </source>
</evidence>
<organism evidence="11 12">
    <name type="scientific">Cryomyces antarcticus</name>
    <dbReference type="NCBI Taxonomy" id="329879"/>
    <lineage>
        <taxon>Eukaryota</taxon>
        <taxon>Fungi</taxon>
        <taxon>Dikarya</taxon>
        <taxon>Ascomycota</taxon>
        <taxon>Pezizomycotina</taxon>
        <taxon>Dothideomycetes</taxon>
        <taxon>Dothideomycetes incertae sedis</taxon>
        <taxon>Cryomyces</taxon>
    </lineage>
</organism>
<gene>
    <name evidence="11" type="ORF">LTR16_000238</name>
</gene>
<evidence type="ECO:0000256" key="8">
    <source>
        <dbReference type="ARBA" id="ARBA00047899"/>
    </source>
</evidence>
<dbReference type="PANTHER" id="PTHR44329">
    <property type="entry name" value="SERINE/THREONINE-PROTEIN KINASE TNNI3K-RELATED"/>
    <property type="match status" value="1"/>
</dbReference>
<dbReference type="InterPro" id="IPR008266">
    <property type="entry name" value="Tyr_kinase_AS"/>
</dbReference>
<evidence type="ECO:0000256" key="2">
    <source>
        <dbReference type="ARBA" id="ARBA00011534"/>
    </source>
</evidence>
<dbReference type="PROSITE" id="PS50011">
    <property type="entry name" value="PROTEIN_KINASE_DOM"/>
    <property type="match status" value="1"/>
</dbReference>
<dbReference type="EC" id="2.7.11.1" evidence="3"/>
<proteinExistence type="predicted"/>
<dbReference type="Pfam" id="PF00069">
    <property type="entry name" value="Pkinase"/>
    <property type="match status" value="1"/>
</dbReference>
<dbReference type="InterPro" id="IPR000719">
    <property type="entry name" value="Prot_kinase_dom"/>
</dbReference>
<evidence type="ECO:0000313" key="12">
    <source>
        <dbReference type="Proteomes" id="UP001357485"/>
    </source>
</evidence>
<keyword evidence="12" id="KW-1185">Reference proteome</keyword>
<dbReference type="InterPro" id="IPR011009">
    <property type="entry name" value="Kinase-like_dom_sf"/>
</dbReference>
<dbReference type="Gene3D" id="1.10.510.10">
    <property type="entry name" value="Transferase(Phosphotransferase) domain 1"/>
    <property type="match status" value="1"/>
</dbReference>
<dbReference type="InterPro" id="IPR051681">
    <property type="entry name" value="Ser/Thr_Kinases-Pseudokinases"/>
</dbReference>
<sequence length="312" mass="34723">MTDIVTAVNAMAMEGATVIYPFYPAGVQHIIATGSTSYTGIIDQDTVLKYPHDQEGQTALLAEAAMLSVLGSHPRIIGLKGWSGEGIRLEYACNGPLDEYLGKITGLAPLQDRFRWIRQAAEAVAYIHTKGVTHCDIRLENLLLDRNFDIKLCDFQGIYRAPNGQILEGFSCESIKYFFPRPNPLHADQKTDIFALGTAIYQIMQGHEPYPQLDSQRDREEITSLYRAGHFPSDLGVEFGGEVVMACWNAEYDSADQVVDALAKLEAAVESQVTTWECSTRRNSLAPLLVSFIRTQSINYSHNRLQVSSERV</sequence>
<feature type="domain" description="Protein kinase" evidence="10">
    <location>
        <begin position="1"/>
        <end position="312"/>
    </location>
</feature>
<comment type="subunit">
    <text evidence="2">Component of the EKC/KEOPS complex composed of at least BUD32, CGI121, GON7, KAE1 and PCC1; the whole complex dimerizes.</text>
</comment>
<evidence type="ECO:0000256" key="9">
    <source>
        <dbReference type="ARBA" id="ARBA00048679"/>
    </source>
</evidence>
<accession>A0ABR0LR79</accession>
<dbReference type="PROSITE" id="PS00109">
    <property type="entry name" value="PROTEIN_KINASE_TYR"/>
    <property type="match status" value="1"/>
</dbReference>
<reference evidence="11 12" key="1">
    <citation type="submission" date="2023-08" db="EMBL/GenBank/DDBJ databases">
        <title>Black Yeasts Isolated from many extreme environments.</title>
        <authorList>
            <person name="Coleine C."/>
            <person name="Stajich J.E."/>
            <person name="Selbmann L."/>
        </authorList>
    </citation>
    <scope>NUCLEOTIDE SEQUENCE [LARGE SCALE GENOMIC DNA]</scope>
    <source>
        <strain evidence="11 12">CCFEE 536</strain>
    </source>
</reference>
<evidence type="ECO:0000259" key="10">
    <source>
        <dbReference type="PROSITE" id="PS50011"/>
    </source>
</evidence>
<evidence type="ECO:0000256" key="4">
    <source>
        <dbReference type="ARBA" id="ARBA00013948"/>
    </source>
</evidence>